<name>A0A084IGD7_SALHC</name>
<keyword evidence="2" id="KW-1185">Reference proteome</keyword>
<comment type="caution">
    <text evidence="1">The sequence shown here is derived from an EMBL/GenBank/DDBJ whole genome shotgun (WGS) entry which is preliminary data.</text>
</comment>
<organism evidence="1 2">
    <name type="scientific">Salinisphaera hydrothermalis (strain C41B8)</name>
    <dbReference type="NCBI Taxonomy" id="1304275"/>
    <lineage>
        <taxon>Bacteria</taxon>
        <taxon>Pseudomonadati</taxon>
        <taxon>Pseudomonadota</taxon>
        <taxon>Gammaproteobacteria</taxon>
        <taxon>Salinisphaerales</taxon>
        <taxon>Salinisphaeraceae</taxon>
        <taxon>Salinisphaera</taxon>
    </lineage>
</organism>
<gene>
    <name evidence="1" type="ORF">C41B8_18281</name>
</gene>
<dbReference type="Proteomes" id="UP000028302">
    <property type="component" value="Unassembled WGS sequence"/>
</dbReference>
<protein>
    <submittedName>
        <fullName evidence="1">Uncharacterized protein</fullName>
    </submittedName>
</protein>
<sequence>MRFVSILMGLFLVFRKFQRRRRQVQRHGPISDDVSKKDAARAKALALITSAAATARENLMHRKPLNAERR</sequence>
<reference evidence="1 2" key="1">
    <citation type="submission" date="2013-03" db="EMBL/GenBank/DDBJ databases">
        <title>Salinisphaera hydrothermalis C41B8 Genome Sequencing.</title>
        <authorList>
            <person name="Li C."/>
            <person name="Lai Q."/>
            <person name="Shao Z."/>
        </authorList>
    </citation>
    <scope>NUCLEOTIDE SEQUENCE [LARGE SCALE GENOMIC DNA]</scope>
    <source>
        <strain evidence="1 2">C41B8</strain>
    </source>
</reference>
<evidence type="ECO:0000313" key="2">
    <source>
        <dbReference type="Proteomes" id="UP000028302"/>
    </source>
</evidence>
<dbReference type="AlphaFoldDB" id="A0A084IGD7"/>
<evidence type="ECO:0000313" key="1">
    <source>
        <dbReference type="EMBL" id="KEZ75771.1"/>
    </source>
</evidence>
<accession>A0A084IGD7</accession>
<dbReference type="EMBL" id="APNK01000054">
    <property type="protein sequence ID" value="KEZ75771.1"/>
    <property type="molecule type" value="Genomic_DNA"/>
</dbReference>
<proteinExistence type="predicted"/>